<dbReference type="EMBL" id="JAAAIM010000050">
    <property type="protein sequence ID" value="KAG0296707.1"/>
    <property type="molecule type" value="Genomic_DNA"/>
</dbReference>
<feature type="chain" id="PRO_5045013547" description="Carboxylic ester hydrolase" evidence="3">
    <location>
        <begin position="22"/>
        <end position="678"/>
    </location>
</feature>
<comment type="similarity">
    <text evidence="1 3">Belongs to the type-B carboxylesterase/lipase family.</text>
</comment>
<keyword evidence="6" id="KW-1185">Reference proteome</keyword>
<dbReference type="PROSITE" id="PS00122">
    <property type="entry name" value="CARBOXYLESTERASE_B_1"/>
    <property type="match status" value="1"/>
</dbReference>
<proteinExistence type="inferred from homology"/>
<dbReference type="Gene3D" id="3.40.50.1820">
    <property type="entry name" value="alpha/beta hydrolase"/>
    <property type="match status" value="2"/>
</dbReference>
<protein>
    <recommendedName>
        <fullName evidence="3">Carboxylic ester hydrolase</fullName>
        <ecNumber evidence="3">3.1.1.-</ecNumber>
    </recommendedName>
</protein>
<dbReference type="InterPro" id="IPR002018">
    <property type="entry name" value="CarbesteraseB"/>
</dbReference>
<feature type="domain" description="Carboxylesterase type B" evidence="4">
    <location>
        <begin position="394"/>
        <end position="648"/>
    </location>
</feature>
<evidence type="ECO:0000313" key="6">
    <source>
        <dbReference type="Proteomes" id="UP001194696"/>
    </source>
</evidence>
<dbReference type="InterPro" id="IPR029058">
    <property type="entry name" value="AB_hydrolase_fold"/>
</dbReference>
<keyword evidence="3" id="KW-0732">Signal</keyword>
<comment type="caution">
    <text evidence="5">The sequence shown here is derived from an EMBL/GenBank/DDBJ whole genome shotgun (WGS) entry which is preliminary data.</text>
</comment>
<dbReference type="EC" id="3.1.1.-" evidence="3"/>
<evidence type="ECO:0000256" key="2">
    <source>
        <dbReference type="ARBA" id="ARBA00022801"/>
    </source>
</evidence>
<dbReference type="InterPro" id="IPR019826">
    <property type="entry name" value="Carboxylesterase_B_AS"/>
</dbReference>
<dbReference type="SUPFAM" id="SSF53474">
    <property type="entry name" value="alpha/beta-Hydrolases"/>
    <property type="match status" value="1"/>
</dbReference>
<accession>A0ABQ7KE88</accession>
<dbReference type="Proteomes" id="UP001194696">
    <property type="component" value="Unassembled WGS sequence"/>
</dbReference>
<name>A0ABQ7KE88_9FUNG</name>
<evidence type="ECO:0000256" key="1">
    <source>
        <dbReference type="ARBA" id="ARBA00005964"/>
    </source>
</evidence>
<feature type="signal peptide" evidence="3">
    <location>
        <begin position="1"/>
        <end position="21"/>
    </location>
</feature>
<evidence type="ECO:0000313" key="5">
    <source>
        <dbReference type="EMBL" id="KAG0296707.1"/>
    </source>
</evidence>
<feature type="domain" description="Carboxylesterase type B" evidence="4">
    <location>
        <begin position="192"/>
        <end position="387"/>
    </location>
</feature>
<sequence length="678" mass="73902">MTCLNFVKVSTLAIIVFPLIAFLHEQNGIANIVSAAPTNIKPALSNKFNKRLLVSSAPEADTIDGAHIFLKNDVDTSTPKFSFLLLSKPRNYYEAAAVCESMSDSVFLYVPDSPAAKELNLLLKSNAIAQAEVAASTNFWVLNAITSVTCMSLNKITEKTESLSCNTELPIICVNSAPPRTLTVQETTRQVAVKTAVGTIQGFRDQNSFRFLGIHYGEAPVGNLRFAAPVAKLPFESTLGATAFGNVCPQPTMASPHMDSLINGAQADEDCLNLNVFTPSLKSKTQKGLPVMVYLHGGGYTKFGGSTIIFEPGNLVSRGGVVVVTINYRLGLLGFTENPAFSRSDIPGNQAIHDTILALRWVKNHIANFGGDPSRVTVFGESAGAALNCGATDIVCARSKSIAEVLVAQGLANNKMLAAQNWTTGALIERPNVDDTLIPGEFSDLVKSGKFNSKANIMWGTTKDEAGRFLEDYIPTPYPANTSNYNEVFQGLLGFQRQETLIQSGLIQKFTPNLDSQELLNYFYTAYYFYCPLQSISRQIAAIQSPIPRIYNFRFNRGRGIPIVDSRGFCASDDHVCHSKDIIPVFGSGAVVPSISQTGDDARFSRMTIDRWTTFAKTGNPNPTADLVGVENTNPDVTSVLWVAYDARNPELEFDLESKMVMGGQQEEWIFCFAFLKE</sequence>
<organism evidence="5 6">
    <name type="scientific">Linnemannia gamsii</name>
    <dbReference type="NCBI Taxonomy" id="64522"/>
    <lineage>
        <taxon>Eukaryota</taxon>
        <taxon>Fungi</taxon>
        <taxon>Fungi incertae sedis</taxon>
        <taxon>Mucoromycota</taxon>
        <taxon>Mortierellomycotina</taxon>
        <taxon>Mortierellomycetes</taxon>
        <taxon>Mortierellales</taxon>
        <taxon>Mortierellaceae</taxon>
        <taxon>Linnemannia</taxon>
    </lineage>
</organism>
<evidence type="ECO:0000256" key="3">
    <source>
        <dbReference type="RuleBase" id="RU361235"/>
    </source>
</evidence>
<dbReference type="Pfam" id="PF00135">
    <property type="entry name" value="COesterase"/>
    <property type="match status" value="2"/>
</dbReference>
<dbReference type="InterPro" id="IPR050309">
    <property type="entry name" value="Type-B_Carboxylest/Lipase"/>
</dbReference>
<evidence type="ECO:0000259" key="4">
    <source>
        <dbReference type="Pfam" id="PF00135"/>
    </source>
</evidence>
<reference evidence="5 6" key="1">
    <citation type="journal article" date="2020" name="Fungal Divers.">
        <title>Resolving the Mortierellaceae phylogeny through synthesis of multi-gene phylogenetics and phylogenomics.</title>
        <authorList>
            <person name="Vandepol N."/>
            <person name="Liber J."/>
            <person name="Desiro A."/>
            <person name="Na H."/>
            <person name="Kennedy M."/>
            <person name="Barry K."/>
            <person name="Grigoriev I.V."/>
            <person name="Miller A.N."/>
            <person name="O'Donnell K."/>
            <person name="Stajich J.E."/>
            <person name="Bonito G."/>
        </authorList>
    </citation>
    <scope>NUCLEOTIDE SEQUENCE [LARGE SCALE GENOMIC DNA]</scope>
    <source>
        <strain evidence="5 6">AD045</strain>
    </source>
</reference>
<dbReference type="PANTHER" id="PTHR11559">
    <property type="entry name" value="CARBOXYLESTERASE"/>
    <property type="match status" value="1"/>
</dbReference>
<keyword evidence="2 3" id="KW-0378">Hydrolase</keyword>
<gene>
    <name evidence="5" type="ORF">BGZ96_008752</name>
</gene>